<gene>
    <name evidence="2" type="ORF">LSH36_1241g00010</name>
</gene>
<name>A0AAD9IUX9_9ANNE</name>
<dbReference type="AlphaFoldDB" id="A0AAD9IUX9"/>
<dbReference type="GO" id="GO:0008270">
    <property type="term" value="F:zinc ion binding"/>
    <property type="evidence" value="ECO:0007669"/>
    <property type="project" value="UniProtKB-KW"/>
</dbReference>
<dbReference type="PANTHER" id="PTHR24104:SF25">
    <property type="entry name" value="PROTEIN LIN-41"/>
    <property type="match status" value="1"/>
</dbReference>
<dbReference type="SUPFAM" id="SSF101898">
    <property type="entry name" value="NHL repeat"/>
    <property type="match status" value="1"/>
</dbReference>
<dbReference type="CDD" id="cd05819">
    <property type="entry name" value="NHL"/>
    <property type="match status" value="1"/>
</dbReference>
<feature type="region of interest" description="Disordered" evidence="1">
    <location>
        <begin position="140"/>
        <end position="161"/>
    </location>
</feature>
<dbReference type="EMBL" id="JAODUP010001240">
    <property type="protein sequence ID" value="KAK2140803.1"/>
    <property type="molecule type" value="Genomic_DNA"/>
</dbReference>
<proteinExistence type="predicted"/>
<dbReference type="GO" id="GO:0043161">
    <property type="term" value="P:proteasome-mediated ubiquitin-dependent protein catabolic process"/>
    <property type="evidence" value="ECO:0007669"/>
    <property type="project" value="TreeGrafter"/>
</dbReference>
<dbReference type="InterPro" id="IPR050952">
    <property type="entry name" value="TRIM-NHL_E3_ligases"/>
</dbReference>
<comment type="caution">
    <text evidence="2">The sequence shown here is derived from an EMBL/GenBank/DDBJ whole genome shotgun (WGS) entry which is preliminary data.</text>
</comment>
<dbReference type="InterPro" id="IPR011042">
    <property type="entry name" value="6-blade_b-propeller_TolB-like"/>
</dbReference>
<keyword evidence="3" id="KW-1185">Reference proteome</keyword>
<dbReference type="GO" id="GO:0061630">
    <property type="term" value="F:ubiquitin protein ligase activity"/>
    <property type="evidence" value="ECO:0007669"/>
    <property type="project" value="TreeGrafter"/>
</dbReference>
<dbReference type="PANTHER" id="PTHR24104">
    <property type="entry name" value="E3 UBIQUITIN-PROTEIN LIGASE NHLRC1-RELATED"/>
    <property type="match status" value="1"/>
</dbReference>
<sequence>MMDENCNDIRDVITQTACTMTSRIAENKRRLLDEVESFRAEEYNRRCTTRGRFSEFVTELTEVAELAGMMRSGSGCRVDYQLNYLNYLEDKIRSEKLFSPSRNSWLIFCAVKCNATFGTLAVNKQTKMASYRELRKWQAASPPVGRPRSHTWHSNGGTRARPEVKRPLTANLKSVELSSPSVQLLWKISQEGAAVGEVSCPNDVIFLGDGDVIVSEKTNRRLQRFNSLGQSVAILAAGNVTPSRLAANKDGRLLVTDSDRNRLVIVDASGRVSDVAKKLGSAKCQLGCPRGIAVNSRGQYILSDGVSHRVMIHDKDGGVRPLRPGASLEFMNPSYVGVGTNDRILISDNWQQQVFVFDENGSLLFELSNLNSDGGGGDELQFPNGVCIGHDGNMFVANWGNHTVSEFSRHGKFLGFALTRSSGLRHPAGIAYRRGCLAVTEMSDRHSSVAVYRLAEDRKSSPFVGWSP</sequence>
<accession>A0AAD9IUX9</accession>
<evidence type="ECO:0000313" key="2">
    <source>
        <dbReference type="EMBL" id="KAK2140803.1"/>
    </source>
</evidence>
<dbReference type="GO" id="GO:0000209">
    <property type="term" value="P:protein polyubiquitination"/>
    <property type="evidence" value="ECO:0007669"/>
    <property type="project" value="TreeGrafter"/>
</dbReference>
<evidence type="ECO:0000256" key="1">
    <source>
        <dbReference type="SAM" id="MobiDB-lite"/>
    </source>
</evidence>
<dbReference type="Proteomes" id="UP001208570">
    <property type="component" value="Unassembled WGS sequence"/>
</dbReference>
<evidence type="ECO:0000313" key="3">
    <source>
        <dbReference type="Proteomes" id="UP001208570"/>
    </source>
</evidence>
<protein>
    <submittedName>
        <fullName evidence="2">Uncharacterized protein</fullName>
    </submittedName>
</protein>
<reference evidence="2" key="1">
    <citation type="journal article" date="2023" name="Mol. Biol. Evol.">
        <title>Third-Generation Sequencing Reveals the Adaptive Role of the Epigenome in Three Deep-Sea Polychaetes.</title>
        <authorList>
            <person name="Perez M."/>
            <person name="Aroh O."/>
            <person name="Sun Y."/>
            <person name="Lan Y."/>
            <person name="Juniper S.K."/>
            <person name="Young C.R."/>
            <person name="Angers B."/>
            <person name="Qian P.Y."/>
        </authorList>
    </citation>
    <scope>NUCLEOTIDE SEQUENCE</scope>
    <source>
        <strain evidence="2">P08H-3</strain>
    </source>
</reference>
<dbReference type="Gene3D" id="2.120.10.30">
    <property type="entry name" value="TolB, C-terminal domain"/>
    <property type="match status" value="1"/>
</dbReference>
<organism evidence="2 3">
    <name type="scientific">Paralvinella palmiformis</name>
    <dbReference type="NCBI Taxonomy" id="53620"/>
    <lineage>
        <taxon>Eukaryota</taxon>
        <taxon>Metazoa</taxon>
        <taxon>Spiralia</taxon>
        <taxon>Lophotrochozoa</taxon>
        <taxon>Annelida</taxon>
        <taxon>Polychaeta</taxon>
        <taxon>Sedentaria</taxon>
        <taxon>Canalipalpata</taxon>
        <taxon>Terebellida</taxon>
        <taxon>Terebelliformia</taxon>
        <taxon>Alvinellidae</taxon>
        <taxon>Paralvinella</taxon>
    </lineage>
</organism>